<gene>
    <name evidence="4" type="ordered locus">Hbal_2388</name>
</gene>
<dbReference type="PANTHER" id="PTHR43000">
    <property type="entry name" value="DTDP-D-GLUCOSE 4,6-DEHYDRATASE-RELATED"/>
    <property type="match status" value="1"/>
</dbReference>
<reference evidence="5" key="1">
    <citation type="journal article" date="2011" name="J. Bacteriol.">
        <title>Genome sequences of eight morphologically diverse alphaproteobacteria.</title>
        <authorList>
            <consortium name="US DOE Joint Genome Institute"/>
            <person name="Brown P.J."/>
            <person name="Kysela D.T."/>
            <person name="Buechlein A."/>
            <person name="Hemmerich C."/>
            <person name="Brun Y.V."/>
        </authorList>
    </citation>
    <scope>NUCLEOTIDE SEQUENCE [LARGE SCALE GENOMIC DNA]</scope>
    <source>
        <strain evidence="5">ATCC 49814 / DSM 5838 / IFAM 1418</strain>
    </source>
</reference>
<name>C6XNC4_HIRBI</name>
<feature type="domain" description="NAD-dependent epimerase/dehydratase" evidence="3">
    <location>
        <begin position="4"/>
        <end position="241"/>
    </location>
</feature>
<dbReference type="Gene3D" id="3.40.50.720">
    <property type="entry name" value="NAD(P)-binding Rossmann-like Domain"/>
    <property type="match status" value="1"/>
</dbReference>
<evidence type="ECO:0000259" key="3">
    <source>
        <dbReference type="Pfam" id="PF01370"/>
    </source>
</evidence>
<accession>C6XNC4</accession>
<dbReference type="KEGG" id="hba:Hbal_2388"/>
<dbReference type="Pfam" id="PF01370">
    <property type="entry name" value="Epimerase"/>
    <property type="match status" value="1"/>
</dbReference>
<protein>
    <submittedName>
        <fullName evidence="4">dTDP-glucose 4,6-dehydratase</fullName>
        <ecNumber evidence="4">4.2.1.46</ecNumber>
    </submittedName>
</protein>
<comment type="pathway">
    <text evidence="1">Bacterial outer membrane biogenesis; LPS O-antigen biosynthesis.</text>
</comment>
<evidence type="ECO:0000313" key="4">
    <source>
        <dbReference type="EMBL" id="ACT60068.1"/>
    </source>
</evidence>
<evidence type="ECO:0000313" key="5">
    <source>
        <dbReference type="Proteomes" id="UP000002745"/>
    </source>
</evidence>
<sequence>MRLFVSGGCGFVGSSLVKQAVINGSHVFNMDMRNTAQIAPQLAEVKGKKNYSQLIGNVTDSVMLSALLKEFKPDAFIHCAGGLSEKHGTPSLQGAEATIGVLEAVKTYYKSLDETAQKKFKLVIPFNTLIYGSLNGSVAEFDTNTPLSTTSITAARAVMDLVLVNGWSAETKIPVIYAGASAIYGPNQNSDALIPSVLKAAVKQTSISPDRAYDTLDWLHVDDFADGLLAAAKSGKNGHTYLFSGRSERRHIDITTNVLMILDGVYPRNDHQSYKVLLHDAPQSQTAPLRCALSPIKAETDLNWYAKNNLLMGLRETVIWNMQKLAPKFTVQTNKAANSNFSASGLAAE</sequence>
<dbReference type="InterPro" id="IPR001509">
    <property type="entry name" value="Epimerase_deHydtase"/>
</dbReference>
<dbReference type="eggNOG" id="COG1088">
    <property type="taxonomic scope" value="Bacteria"/>
</dbReference>
<keyword evidence="4" id="KW-0456">Lyase</keyword>
<evidence type="ECO:0000256" key="1">
    <source>
        <dbReference type="ARBA" id="ARBA00005125"/>
    </source>
</evidence>
<dbReference type="Gene3D" id="3.90.25.10">
    <property type="entry name" value="UDP-galactose 4-epimerase, domain 1"/>
    <property type="match status" value="1"/>
</dbReference>
<dbReference type="GO" id="GO:0008460">
    <property type="term" value="F:dTDP-glucose 4,6-dehydratase activity"/>
    <property type="evidence" value="ECO:0007669"/>
    <property type="project" value="UniProtKB-EC"/>
</dbReference>
<dbReference type="EC" id="4.2.1.46" evidence="4"/>
<dbReference type="HOGENOM" id="CLU_007383_6_0_5"/>
<dbReference type="RefSeq" id="WP_015828218.1">
    <property type="nucleotide sequence ID" value="NC_012982.1"/>
</dbReference>
<dbReference type="InterPro" id="IPR036291">
    <property type="entry name" value="NAD(P)-bd_dom_sf"/>
</dbReference>
<organism evidence="4 5">
    <name type="scientific">Hirschia baltica (strain ATCC 49814 / DSM 5838 / IFAM 1418)</name>
    <dbReference type="NCBI Taxonomy" id="582402"/>
    <lineage>
        <taxon>Bacteria</taxon>
        <taxon>Pseudomonadati</taxon>
        <taxon>Pseudomonadota</taxon>
        <taxon>Alphaproteobacteria</taxon>
        <taxon>Hyphomonadales</taxon>
        <taxon>Hyphomonadaceae</taxon>
        <taxon>Hirschia</taxon>
    </lineage>
</organism>
<dbReference type="AlphaFoldDB" id="C6XNC4"/>
<keyword evidence="5" id="KW-1185">Reference proteome</keyword>
<dbReference type="Proteomes" id="UP000002745">
    <property type="component" value="Chromosome"/>
</dbReference>
<evidence type="ECO:0000256" key="2">
    <source>
        <dbReference type="ARBA" id="ARBA00007637"/>
    </source>
</evidence>
<comment type="similarity">
    <text evidence="2">Belongs to the NAD(P)-dependent epimerase/dehydratase family.</text>
</comment>
<dbReference type="SUPFAM" id="SSF51735">
    <property type="entry name" value="NAD(P)-binding Rossmann-fold domains"/>
    <property type="match status" value="1"/>
</dbReference>
<dbReference type="STRING" id="582402.Hbal_2388"/>
<dbReference type="EMBL" id="CP001678">
    <property type="protein sequence ID" value="ACT60068.1"/>
    <property type="molecule type" value="Genomic_DNA"/>
</dbReference>
<dbReference type="OrthoDB" id="7209874at2"/>
<proteinExistence type="inferred from homology"/>